<proteinExistence type="predicted"/>
<keyword evidence="1" id="KW-0472">Membrane</keyword>
<feature type="transmembrane region" description="Helical" evidence="1">
    <location>
        <begin position="312"/>
        <end position="332"/>
    </location>
</feature>
<keyword evidence="1" id="KW-0812">Transmembrane</keyword>
<evidence type="ECO:0000313" key="4">
    <source>
        <dbReference type="Proteomes" id="UP000293902"/>
    </source>
</evidence>
<gene>
    <name evidence="3" type="ORF">EYB58_01745</name>
</gene>
<dbReference type="Proteomes" id="UP000293902">
    <property type="component" value="Chromosome"/>
</dbReference>
<keyword evidence="1" id="KW-1133">Transmembrane helix</keyword>
<organism evidence="3 4">
    <name type="scientific">Desulfobacter hydrogenophilus</name>
    <dbReference type="NCBI Taxonomy" id="2291"/>
    <lineage>
        <taxon>Bacteria</taxon>
        <taxon>Pseudomonadati</taxon>
        <taxon>Thermodesulfobacteriota</taxon>
        <taxon>Desulfobacteria</taxon>
        <taxon>Desulfobacterales</taxon>
        <taxon>Desulfobacteraceae</taxon>
        <taxon>Desulfobacter</taxon>
    </lineage>
</organism>
<dbReference type="Pfam" id="PF14827">
    <property type="entry name" value="dCache_3"/>
    <property type="match status" value="1"/>
</dbReference>
<accession>A0ABX5RCF7</accession>
<name>A0ABX5RCF7_9BACT</name>
<sequence length="343" mass="40322">MLEAGVIIFLSCYSCCSHFNHNSGNEFFQPISSLPDSVPQIRYNQNLSYQFALKKTGLLADILYRQYEEVIGKMLNDYNRASPDEKFKIREKMLDTFMPVYENIQERGLRRLQFHLVDGTNLIRFHKPQMFGDPMLPFRKSLQMVNETQKFVSGFEEGRFWTGFRYVYPVFFNGQHLGTVEMGFDFDAIKREMATYTGTYLVMFLKKDIVQKKLFNKDEIKNYRVCNINDNFIVEKNYRPLIKRHTKLCECFSSNPIDVRQKMDTLTEFNEVIRNNNTFSLIHFLPIRNIANDKVGYIAAVIENIAAPSLTYFFYAKIVIGAVCLILLMLYWNNRINKLNQKS</sequence>
<evidence type="ECO:0000313" key="3">
    <source>
        <dbReference type="EMBL" id="QBH11758.1"/>
    </source>
</evidence>
<feature type="domain" description="Double Cache" evidence="2">
    <location>
        <begin position="90"/>
        <end position="214"/>
    </location>
</feature>
<evidence type="ECO:0000259" key="2">
    <source>
        <dbReference type="Pfam" id="PF14827"/>
    </source>
</evidence>
<protein>
    <recommendedName>
        <fullName evidence="2">Double Cache domain-containing protein</fullName>
    </recommendedName>
</protein>
<keyword evidence="4" id="KW-1185">Reference proteome</keyword>
<dbReference type="InterPro" id="IPR029150">
    <property type="entry name" value="dCache_3"/>
</dbReference>
<evidence type="ECO:0000256" key="1">
    <source>
        <dbReference type="SAM" id="Phobius"/>
    </source>
</evidence>
<reference evidence="3 4" key="1">
    <citation type="submission" date="2019-02" db="EMBL/GenBank/DDBJ databases">
        <title>Complete genome sequence of Desulfobacter hydrogenophilus AcRS1.</title>
        <authorList>
            <person name="Marietou A."/>
            <person name="Lund M.B."/>
            <person name="Marshall I.P.G."/>
            <person name="Schreiber L."/>
            <person name="Jorgensen B."/>
        </authorList>
    </citation>
    <scope>NUCLEOTIDE SEQUENCE [LARGE SCALE GENOMIC DNA]</scope>
    <source>
        <strain evidence="3 4">AcRS1</strain>
    </source>
</reference>
<dbReference type="EMBL" id="CP036313">
    <property type="protein sequence ID" value="QBH11758.1"/>
    <property type="molecule type" value="Genomic_DNA"/>
</dbReference>